<dbReference type="Proteomes" id="UP000319213">
    <property type="component" value="Unassembled WGS sequence"/>
</dbReference>
<feature type="transmembrane region" description="Helical" evidence="7">
    <location>
        <begin position="94"/>
        <end position="112"/>
    </location>
</feature>
<dbReference type="InterPro" id="IPR011701">
    <property type="entry name" value="MFS"/>
</dbReference>
<evidence type="ECO:0000256" key="4">
    <source>
        <dbReference type="ARBA" id="ARBA00022989"/>
    </source>
</evidence>
<keyword evidence="5 7" id="KW-0472">Membrane</keyword>
<feature type="transmembrane region" description="Helical" evidence="7">
    <location>
        <begin position="21"/>
        <end position="44"/>
    </location>
</feature>
<feature type="transmembrane region" description="Helical" evidence="7">
    <location>
        <begin position="376"/>
        <end position="400"/>
    </location>
</feature>
<name>A0A543IWD1_9ACTN</name>
<feature type="compositionally biased region" description="Basic and acidic residues" evidence="6">
    <location>
        <begin position="636"/>
        <end position="645"/>
    </location>
</feature>
<keyword evidence="4 7" id="KW-1133">Transmembrane helix</keyword>
<dbReference type="InterPro" id="IPR036259">
    <property type="entry name" value="MFS_trans_sf"/>
</dbReference>
<accession>A0A543IWD1</accession>
<dbReference type="PANTHER" id="PTHR42718:SF9">
    <property type="entry name" value="MAJOR FACILITATOR SUPERFAMILY MULTIDRUG TRANSPORTER MFSC"/>
    <property type="match status" value="1"/>
</dbReference>
<feature type="transmembrane region" description="Helical" evidence="7">
    <location>
        <begin position="147"/>
        <end position="169"/>
    </location>
</feature>
<feature type="transmembrane region" description="Helical" evidence="7">
    <location>
        <begin position="412"/>
        <end position="435"/>
    </location>
</feature>
<keyword evidence="2" id="KW-0813">Transport</keyword>
<feature type="transmembrane region" description="Helical" evidence="7">
    <location>
        <begin position="118"/>
        <end position="140"/>
    </location>
</feature>
<feature type="transmembrane region" description="Helical" evidence="7">
    <location>
        <begin position="64"/>
        <end position="82"/>
    </location>
</feature>
<dbReference type="InterPro" id="IPR020846">
    <property type="entry name" value="MFS_dom"/>
</dbReference>
<feature type="transmembrane region" description="Helical" evidence="7">
    <location>
        <begin position="447"/>
        <end position="467"/>
    </location>
</feature>
<evidence type="ECO:0000313" key="9">
    <source>
        <dbReference type="EMBL" id="TQM74886.1"/>
    </source>
</evidence>
<feature type="transmembrane region" description="Helical" evidence="7">
    <location>
        <begin position="220"/>
        <end position="241"/>
    </location>
</feature>
<evidence type="ECO:0000256" key="5">
    <source>
        <dbReference type="ARBA" id="ARBA00023136"/>
    </source>
</evidence>
<keyword evidence="10" id="KW-1185">Reference proteome</keyword>
<organism evidence="9 10">
    <name type="scientific">Thermopolyspora flexuosa</name>
    <dbReference type="NCBI Taxonomy" id="103836"/>
    <lineage>
        <taxon>Bacteria</taxon>
        <taxon>Bacillati</taxon>
        <taxon>Actinomycetota</taxon>
        <taxon>Actinomycetes</taxon>
        <taxon>Streptosporangiales</taxon>
        <taxon>Streptosporangiaceae</taxon>
        <taxon>Thermopolyspora</taxon>
    </lineage>
</organism>
<feature type="compositionally biased region" description="Low complexity" evidence="6">
    <location>
        <begin position="555"/>
        <end position="565"/>
    </location>
</feature>
<dbReference type="GO" id="GO:0022857">
    <property type="term" value="F:transmembrane transporter activity"/>
    <property type="evidence" value="ECO:0007669"/>
    <property type="project" value="InterPro"/>
</dbReference>
<dbReference type="PANTHER" id="PTHR42718">
    <property type="entry name" value="MAJOR FACILITATOR SUPERFAMILY MULTIDRUG TRANSPORTER MFSC"/>
    <property type="match status" value="1"/>
</dbReference>
<feature type="region of interest" description="Disordered" evidence="6">
    <location>
        <begin position="500"/>
        <end position="529"/>
    </location>
</feature>
<evidence type="ECO:0000259" key="8">
    <source>
        <dbReference type="PROSITE" id="PS50850"/>
    </source>
</evidence>
<feature type="transmembrane region" description="Helical" evidence="7">
    <location>
        <begin position="346"/>
        <end position="364"/>
    </location>
</feature>
<reference evidence="9 10" key="1">
    <citation type="submission" date="2019-06" db="EMBL/GenBank/DDBJ databases">
        <title>Sequencing the genomes of 1000 actinobacteria strains.</title>
        <authorList>
            <person name="Klenk H.-P."/>
        </authorList>
    </citation>
    <scope>NUCLEOTIDE SEQUENCE [LARGE SCALE GENOMIC DNA]</scope>
    <source>
        <strain evidence="9 10">DSM 43186</strain>
    </source>
</reference>
<feature type="transmembrane region" description="Helical" evidence="7">
    <location>
        <begin position="181"/>
        <end position="199"/>
    </location>
</feature>
<gene>
    <name evidence="9" type="ORF">FHX40_1572</name>
</gene>
<dbReference type="Pfam" id="PF07690">
    <property type="entry name" value="MFS_1"/>
    <property type="match status" value="1"/>
</dbReference>
<dbReference type="EMBL" id="VFPQ01000001">
    <property type="protein sequence ID" value="TQM74886.1"/>
    <property type="molecule type" value="Genomic_DNA"/>
</dbReference>
<dbReference type="RefSeq" id="WP_142258991.1">
    <property type="nucleotide sequence ID" value="NZ_BMPV01000003.1"/>
</dbReference>
<feature type="compositionally biased region" description="Basic residues" evidence="6">
    <location>
        <begin position="566"/>
        <end position="583"/>
    </location>
</feature>
<proteinExistence type="predicted"/>
<dbReference type="Gene3D" id="1.20.1250.20">
    <property type="entry name" value="MFS general substrate transporter like domains"/>
    <property type="match status" value="1"/>
</dbReference>
<evidence type="ECO:0000313" key="10">
    <source>
        <dbReference type="Proteomes" id="UP000319213"/>
    </source>
</evidence>
<sequence length="645" mass="62538">MTVSPAGPPPEAAPAARGRGAWARAAVCAGAIGVATADAVAGTLLLPAPPPAFAAPGLAGANPVWLVTAYAVPFAAVLATLAGSAGVRGGRGTLATGLALFAAAATAAAFAPSLPTLLAARAVQGVGAGIAAASALGLLASAVRTPAGVAVAWPVAAWLGAAAAHAAGARLAGLHGLPGPFLPSAALGLVLACLALAVWRGDAAARRAVPDGRTARRRRRLDPVAGLAALACGVAATGVIADVQRRGWSAASLALFGAGLLMLLVVAARLARGPGRRTPAFRAAVAVAVLLGPAAAAPLVAAPLLFTRVWGQGLASAALAMASLSGGALVAALAAGRPGVRYGPRAVIYPGALGAAAACGWAATAVLQPEPRLLTAWLPASLLLGAGLGAMSTGVAVAAVRLAPAADPAAAVAGVTAAGLIGGAVGVAATGAAVLPPLAGEGVSGHLVVFGGCMVAAGFAALASLLLRPAAVAESPRELPRAAEAPALLPPPVPPRAVPAMPLAAPVPGDYDPAPPDSYQDTGPLPVQSPAVAEAPTVILRISGPHHPPPPPSSAPTAPIPAVSRSRTRRSGSGRHRRARSRKRAEGDLRTAAAGFLQAIDRLAVPPATPPDASPAHPGAAEPPAVWPRKANAPAEDDRTPGAAI</sequence>
<comment type="subcellular location">
    <subcellularLocation>
        <location evidence="1">Cell membrane</location>
        <topology evidence="1">Multi-pass membrane protein</topology>
    </subcellularLocation>
</comment>
<feature type="transmembrane region" description="Helical" evidence="7">
    <location>
        <begin position="247"/>
        <end position="271"/>
    </location>
</feature>
<feature type="domain" description="Major facilitator superfamily (MFS) profile" evidence="8">
    <location>
        <begin position="23"/>
        <end position="472"/>
    </location>
</feature>
<dbReference type="PROSITE" id="PS50850">
    <property type="entry name" value="MFS"/>
    <property type="match status" value="1"/>
</dbReference>
<dbReference type="SUPFAM" id="SSF103473">
    <property type="entry name" value="MFS general substrate transporter"/>
    <property type="match status" value="1"/>
</dbReference>
<feature type="region of interest" description="Disordered" evidence="6">
    <location>
        <begin position="541"/>
        <end position="645"/>
    </location>
</feature>
<feature type="transmembrane region" description="Helical" evidence="7">
    <location>
        <begin position="283"/>
        <end position="306"/>
    </location>
</feature>
<evidence type="ECO:0000256" key="7">
    <source>
        <dbReference type="SAM" id="Phobius"/>
    </source>
</evidence>
<dbReference type="AlphaFoldDB" id="A0A543IWD1"/>
<evidence type="ECO:0000256" key="1">
    <source>
        <dbReference type="ARBA" id="ARBA00004651"/>
    </source>
</evidence>
<evidence type="ECO:0000256" key="2">
    <source>
        <dbReference type="ARBA" id="ARBA00022448"/>
    </source>
</evidence>
<evidence type="ECO:0000256" key="3">
    <source>
        <dbReference type="ARBA" id="ARBA00022692"/>
    </source>
</evidence>
<feature type="transmembrane region" description="Helical" evidence="7">
    <location>
        <begin position="312"/>
        <end position="334"/>
    </location>
</feature>
<dbReference type="GO" id="GO:0005886">
    <property type="term" value="C:plasma membrane"/>
    <property type="evidence" value="ECO:0007669"/>
    <property type="project" value="UniProtKB-SubCell"/>
</dbReference>
<protein>
    <submittedName>
        <fullName evidence="9">Putative MFS family arabinose efflux permease</fullName>
    </submittedName>
</protein>
<keyword evidence="3 7" id="KW-0812">Transmembrane</keyword>
<comment type="caution">
    <text evidence="9">The sequence shown here is derived from an EMBL/GenBank/DDBJ whole genome shotgun (WGS) entry which is preliminary data.</text>
</comment>
<evidence type="ECO:0000256" key="6">
    <source>
        <dbReference type="SAM" id="MobiDB-lite"/>
    </source>
</evidence>